<evidence type="ECO:0000313" key="3">
    <source>
        <dbReference type="Proteomes" id="UP000095767"/>
    </source>
</evidence>
<comment type="caution">
    <text evidence="2">The sequence shown here is derived from an EMBL/GenBank/DDBJ whole genome shotgun (WGS) entry which is preliminary data.</text>
</comment>
<sequence length="129" mass="14411">MGKAGRAEQAFPDAAPATRLSRCRCGAVVGKVINAKCFSVLLLATGGFLSAFFILLHLRASGGAPDDPDILARKSRDFTHAEQFKSFMITDFLKKKQRRQNLQNRGRLHFVSAILTDSFTRRNTRKRDI</sequence>
<keyword evidence="1" id="KW-1133">Transmembrane helix</keyword>
<feature type="transmembrane region" description="Helical" evidence="1">
    <location>
        <begin position="38"/>
        <end position="58"/>
    </location>
</feature>
<accession>A0A1E5WM92</accession>
<dbReference type="AlphaFoldDB" id="A0A1E5WM92"/>
<evidence type="ECO:0000256" key="1">
    <source>
        <dbReference type="SAM" id="Phobius"/>
    </source>
</evidence>
<reference evidence="2 3" key="1">
    <citation type="submission" date="2016-09" db="EMBL/GenBank/DDBJ databases">
        <title>The draft genome of Dichanthelium oligosanthes: A C3 panicoid grass species.</title>
        <authorList>
            <person name="Studer A.J."/>
            <person name="Schnable J.C."/>
            <person name="Brutnell T.P."/>
        </authorList>
    </citation>
    <scope>NUCLEOTIDE SEQUENCE [LARGE SCALE GENOMIC DNA]</scope>
    <source>
        <strain evidence="3">cv. Kellogg 1175</strain>
        <tissue evidence="2">Leaf</tissue>
    </source>
</reference>
<proteinExistence type="predicted"/>
<organism evidence="2 3">
    <name type="scientific">Dichanthelium oligosanthes</name>
    <dbReference type="NCBI Taxonomy" id="888268"/>
    <lineage>
        <taxon>Eukaryota</taxon>
        <taxon>Viridiplantae</taxon>
        <taxon>Streptophyta</taxon>
        <taxon>Embryophyta</taxon>
        <taxon>Tracheophyta</taxon>
        <taxon>Spermatophyta</taxon>
        <taxon>Magnoliopsida</taxon>
        <taxon>Liliopsida</taxon>
        <taxon>Poales</taxon>
        <taxon>Poaceae</taxon>
        <taxon>PACMAD clade</taxon>
        <taxon>Panicoideae</taxon>
        <taxon>Panicodae</taxon>
        <taxon>Paniceae</taxon>
        <taxon>Dichantheliinae</taxon>
        <taxon>Dichanthelium</taxon>
    </lineage>
</organism>
<evidence type="ECO:0000313" key="2">
    <source>
        <dbReference type="EMBL" id="OEL38512.1"/>
    </source>
</evidence>
<protein>
    <submittedName>
        <fullName evidence="2">Uncharacterized protein</fullName>
    </submittedName>
</protein>
<keyword evidence="1" id="KW-0812">Transmembrane</keyword>
<keyword evidence="3" id="KW-1185">Reference proteome</keyword>
<name>A0A1E5WM92_9POAL</name>
<keyword evidence="1" id="KW-0472">Membrane</keyword>
<dbReference type="EMBL" id="LWDX02001479">
    <property type="protein sequence ID" value="OEL38512.1"/>
    <property type="molecule type" value="Genomic_DNA"/>
</dbReference>
<dbReference type="Proteomes" id="UP000095767">
    <property type="component" value="Unassembled WGS sequence"/>
</dbReference>
<gene>
    <name evidence="2" type="ORF">BAE44_0000467</name>
</gene>